<dbReference type="EMBL" id="KB445557">
    <property type="protein sequence ID" value="EMC95005.1"/>
    <property type="molecule type" value="Genomic_DNA"/>
</dbReference>
<dbReference type="PRINTS" id="PR00421">
    <property type="entry name" value="THIOREDOXIN"/>
</dbReference>
<evidence type="ECO:0000313" key="9">
    <source>
        <dbReference type="EMBL" id="EMC95005.1"/>
    </source>
</evidence>
<feature type="domain" description="Thioredoxin" evidence="8">
    <location>
        <begin position="35"/>
        <end position="168"/>
    </location>
</feature>
<organism evidence="9 10">
    <name type="scientific">Baudoinia panamericana (strain UAMH 10762)</name>
    <name type="common">Angels' share fungus</name>
    <name type="synonym">Baudoinia compniacensis (strain UAMH 10762)</name>
    <dbReference type="NCBI Taxonomy" id="717646"/>
    <lineage>
        <taxon>Eukaryota</taxon>
        <taxon>Fungi</taxon>
        <taxon>Dikarya</taxon>
        <taxon>Ascomycota</taxon>
        <taxon>Pezizomycotina</taxon>
        <taxon>Dothideomycetes</taxon>
        <taxon>Dothideomycetidae</taxon>
        <taxon>Mycosphaerellales</taxon>
        <taxon>Teratosphaeriaceae</taxon>
        <taxon>Baudoinia</taxon>
    </lineage>
</organism>
<reference evidence="9 10" key="1">
    <citation type="journal article" date="2012" name="PLoS Pathog.">
        <title>Diverse lifestyles and strategies of plant pathogenesis encoded in the genomes of eighteen Dothideomycetes fungi.</title>
        <authorList>
            <person name="Ohm R.A."/>
            <person name="Feau N."/>
            <person name="Henrissat B."/>
            <person name="Schoch C.L."/>
            <person name="Horwitz B.A."/>
            <person name="Barry K.W."/>
            <person name="Condon B.J."/>
            <person name="Copeland A.C."/>
            <person name="Dhillon B."/>
            <person name="Glaser F."/>
            <person name="Hesse C.N."/>
            <person name="Kosti I."/>
            <person name="LaButti K."/>
            <person name="Lindquist E.A."/>
            <person name="Lucas S."/>
            <person name="Salamov A.A."/>
            <person name="Bradshaw R.E."/>
            <person name="Ciuffetti L."/>
            <person name="Hamelin R.C."/>
            <person name="Kema G.H.J."/>
            <person name="Lawrence C."/>
            <person name="Scott J.A."/>
            <person name="Spatafora J.W."/>
            <person name="Turgeon B.G."/>
            <person name="de Wit P.J.G.M."/>
            <person name="Zhong S."/>
            <person name="Goodwin S.B."/>
            <person name="Grigoriev I.V."/>
        </authorList>
    </citation>
    <scope>NUCLEOTIDE SEQUENCE [LARGE SCALE GENOMIC DNA]</scope>
    <source>
        <strain evidence="9 10">UAMH 10762</strain>
    </source>
</reference>
<dbReference type="RefSeq" id="XP_007677681.1">
    <property type="nucleotide sequence ID" value="XM_007679491.1"/>
</dbReference>
<evidence type="ECO:0000256" key="3">
    <source>
        <dbReference type="ARBA" id="ARBA00012723"/>
    </source>
</evidence>
<dbReference type="Proteomes" id="UP000011761">
    <property type="component" value="Unassembled WGS sequence"/>
</dbReference>
<dbReference type="GO" id="GO:0034976">
    <property type="term" value="P:response to endoplasmic reticulum stress"/>
    <property type="evidence" value="ECO:0007669"/>
    <property type="project" value="TreeGrafter"/>
</dbReference>
<evidence type="ECO:0000256" key="6">
    <source>
        <dbReference type="ARBA" id="ARBA00023284"/>
    </source>
</evidence>
<keyword evidence="6" id="KW-0676">Redox-active center</keyword>
<dbReference type="SUPFAM" id="SSF52833">
    <property type="entry name" value="Thioredoxin-like"/>
    <property type="match status" value="2"/>
</dbReference>
<dbReference type="HOGENOM" id="CLU_030577_0_0_1"/>
<evidence type="ECO:0000256" key="7">
    <source>
        <dbReference type="SAM" id="MobiDB-lite"/>
    </source>
</evidence>
<evidence type="ECO:0000256" key="5">
    <source>
        <dbReference type="ARBA" id="ARBA00023235"/>
    </source>
</evidence>
<dbReference type="PROSITE" id="PS00194">
    <property type="entry name" value="THIOREDOXIN_1"/>
    <property type="match status" value="1"/>
</dbReference>
<dbReference type="InterPro" id="IPR036249">
    <property type="entry name" value="Thioredoxin-like_sf"/>
</dbReference>
<keyword evidence="10" id="KW-1185">Reference proteome</keyword>
<evidence type="ECO:0000259" key="8">
    <source>
        <dbReference type="PROSITE" id="PS51352"/>
    </source>
</evidence>
<dbReference type="Pfam" id="PF00085">
    <property type="entry name" value="Thioredoxin"/>
    <property type="match status" value="1"/>
</dbReference>
<keyword evidence="4" id="KW-1015">Disulfide bond</keyword>
<dbReference type="OrthoDB" id="10264505at2759"/>
<comment type="subcellular location">
    <subcellularLocation>
        <location evidence="2">Endoplasmic reticulum lumen</location>
    </subcellularLocation>
</comment>
<dbReference type="PANTHER" id="PTHR45815">
    <property type="entry name" value="PROTEIN DISULFIDE-ISOMERASE A6"/>
    <property type="match status" value="1"/>
</dbReference>
<feature type="compositionally biased region" description="Low complexity" evidence="7">
    <location>
        <begin position="294"/>
        <end position="323"/>
    </location>
</feature>
<evidence type="ECO:0000256" key="2">
    <source>
        <dbReference type="ARBA" id="ARBA00004319"/>
    </source>
</evidence>
<dbReference type="eggNOG" id="KOG0191">
    <property type="taxonomic scope" value="Eukaryota"/>
</dbReference>
<dbReference type="GeneID" id="19108922"/>
<dbReference type="EC" id="5.3.4.1" evidence="3"/>
<dbReference type="STRING" id="717646.M2N886"/>
<feature type="compositionally biased region" description="Basic and acidic residues" evidence="7">
    <location>
        <begin position="561"/>
        <end position="587"/>
    </location>
</feature>
<dbReference type="PROSITE" id="PS51352">
    <property type="entry name" value="THIOREDOXIN_2"/>
    <property type="match status" value="1"/>
</dbReference>
<dbReference type="GO" id="GO:0015035">
    <property type="term" value="F:protein-disulfide reductase activity"/>
    <property type="evidence" value="ECO:0007669"/>
    <property type="project" value="TreeGrafter"/>
</dbReference>
<dbReference type="InterPro" id="IPR013766">
    <property type="entry name" value="Thioredoxin_domain"/>
</dbReference>
<dbReference type="KEGG" id="bcom:BAUCODRAFT_149039"/>
<dbReference type="AlphaFoldDB" id="M2N886"/>
<dbReference type="CDD" id="cd03002">
    <property type="entry name" value="PDI_a_MPD1_like"/>
    <property type="match status" value="1"/>
</dbReference>
<sequence length="617" mass="66115">MFQGGEAATTTSSHLPLHPSHLPPPTMLLSLTLTTLLLLLLPSTLAAGLYTTHSPVLQLDGTTYHSLIASSNHTAIVEFYAPWCGHCKNLAPAYEKAAKSLSGLAKVGAVNCDAEENKPFCGSMGVQGFPTLKIVRPGKKAGRPVVEDYQGPRSAKGIVEAVVEKIPNHVRRLKDGDYQGWLEEGEGPKAILFSDKGSVSALLKAIAVDFLGSISVAQMRDKERQAVQVFNVDKFPTLVLLPGDGKDPIHYDGEMKKEAMVAFLSQAAPPNPDPAPKEKKKKSTKSSTTDKSKASRASSTFSKASAADESSKSQSAKASQTAETLEDEPIPTATTNPDILPEEEGESTERPIRLPDPAPPIPTLSDELSLQHKCLNSKAGTCILSLLPNTDDTSSSQAITSLSEIHHKHAQASRPLFPFYALPASNPLTTALRSALSLEANTLALIATNGKRSWYRLYTPPNPTSFSQVEIENWIDAIRMGDLSKSALPEHLIPAAEELPPLPAAAEAEAEAEPIKIDLSDPETLRKVMSGEGTGPGGVQFEMEEVGDGEYERIVREARERAEAREAREAREAEGRRKGEEAAKGEARGASQASYAAAAAGHEPVAESLLVEEHDEL</sequence>
<keyword evidence="5" id="KW-0413">Isomerase</keyword>
<dbReference type="GO" id="GO:0003756">
    <property type="term" value="F:protein disulfide isomerase activity"/>
    <property type="evidence" value="ECO:0007669"/>
    <property type="project" value="UniProtKB-EC"/>
</dbReference>
<dbReference type="GO" id="GO:0005788">
    <property type="term" value="C:endoplasmic reticulum lumen"/>
    <property type="evidence" value="ECO:0007669"/>
    <property type="project" value="UniProtKB-SubCell"/>
</dbReference>
<gene>
    <name evidence="9" type="ORF">BAUCODRAFT_149039</name>
</gene>
<dbReference type="InterPro" id="IPR057305">
    <property type="entry name" value="Thioredox_PDIA6_C"/>
</dbReference>
<feature type="compositionally biased region" description="Low complexity" evidence="7">
    <location>
        <begin position="588"/>
        <end position="600"/>
    </location>
</feature>
<accession>M2N886</accession>
<evidence type="ECO:0000313" key="10">
    <source>
        <dbReference type="Proteomes" id="UP000011761"/>
    </source>
</evidence>
<evidence type="ECO:0000256" key="1">
    <source>
        <dbReference type="ARBA" id="ARBA00001182"/>
    </source>
</evidence>
<feature type="region of interest" description="Disordered" evidence="7">
    <location>
        <begin position="561"/>
        <end position="617"/>
    </location>
</feature>
<feature type="region of interest" description="Disordered" evidence="7">
    <location>
        <begin position="266"/>
        <end position="363"/>
    </location>
</feature>
<comment type="catalytic activity">
    <reaction evidence="1">
        <text>Catalyzes the rearrangement of -S-S- bonds in proteins.</text>
        <dbReference type="EC" id="5.3.4.1"/>
    </reaction>
</comment>
<dbReference type="InterPro" id="IPR017937">
    <property type="entry name" value="Thioredoxin_CS"/>
</dbReference>
<protein>
    <recommendedName>
        <fullName evidence="3">protein disulfide-isomerase</fullName>
        <ecNumber evidence="3">5.3.4.1</ecNumber>
    </recommendedName>
</protein>
<evidence type="ECO:0000256" key="4">
    <source>
        <dbReference type="ARBA" id="ARBA00023157"/>
    </source>
</evidence>
<proteinExistence type="predicted"/>
<name>M2N886_BAUPA</name>
<dbReference type="Pfam" id="PF24541">
    <property type="entry name" value="Thioredox_PDIA6_C"/>
    <property type="match status" value="1"/>
</dbReference>
<dbReference type="PANTHER" id="PTHR45815:SF3">
    <property type="entry name" value="PROTEIN DISULFIDE-ISOMERASE A6"/>
    <property type="match status" value="1"/>
</dbReference>
<dbReference type="Gene3D" id="3.40.30.10">
    <property type="entry name" value="Glutaredoxin"/>
    <property type="match status" value="2"/>
</dbReference>